<dbReference type="NCBIfam" id="NF007757">
    <property type="entry name" value="PRK10438.1"/>
    <property type="match status" value="1"/>
</dbReference>
<dbReference type="FunFam" id="3.60.110.10:FF:000004">
    <property type="entry name" value="Carbon-nitrogen hydrolase"/>
    <property type="match status" value="1"/>
</dbReference>
<keyword evidence="8" id="KW-1185">Reference proteome</keyword>
<sequence length="256" mass="28787">MSTLTVSLVQTDIQWLSPEANFARIEQLLEGLEDSDLILLPETFATGFAVKEQGVEHHAEAAIAFLQQCAQRFQAVLAASILIPHEEKKANRMVWCQPDGEICHYDKRHLFCLGNEGDFVVAGKCREVFELNGVKFLPQICYDLRFPVFQRNHNDYDVMINIANWPAARRLHWDTLLAARAIENQCFVLAVNRVGQDGYGTEHDGGTKVIDFNGNTLDSVADERPGIITVLIDTNKLAEYKSRFPAYLDADAFALT</sequence>
<evidence type="ECO:0000256" key="3">
    <source>
        <dbReference type="ARBA" id="ARBA00039118"/>
    </source>
</evidence>
<evidence type="ECO:0000256" key="4">
    <source>
        <dbReference type="ARBA" id="ARBA00052904"/>
    </source>
</evidence>
<evidence type="ECO:0000259" key="6">
    <source>
        <dbReference type="PROSITE" id="PS50263"/>
    </source>
</evidence>
<dbReference type="InterPro" id="IPR036526">
    <property type="entry name" value="C-N_Hydrolase_sf"/>
</dbReference>
<keyword evidence="2 7" id="KW-0378">Hydrolase</keyword>
<evidence type="ECO:0000313" key="8">
    <source>
        <dbReference type="Proteomes" id="UP000660708"/>
    </source>
</evidence>
<comment type="similarity">
    <text evidence="1">Belongs to the carbon-nitrogen hydrolase superfamily. NIT1/NIT2 family.</text>
</comment>
<dbReference type="InterPro" id="IPR052737">
    <property type="entry name" value="Omega-amidase_YafV"/>
</dbReference>
<dbReference type="InterPro" id="IPR003010">
    <property type="entry name" value="C-N_Hydrolase"/>
</dbReference>
<dbReference type="RefSeq" id="WP_147388932.1">
    <property type="nucleotide sequence ID" value="NZ_AQHF01000017.1"/>
</dbReference>
<dbReference type="GO" id="GO:0106008">
    <property type="term" value="F:2-oxoglutaramate amidase activity"/>
    <property type="evidence" value="ECO:0007669"/>
    <property type="project" value="TreeGrafter"/>
</dbReference>
<dbReference type="GO" id="GO:0050152">
    <property type="term" value="F:omega-amidase activity"/>
    <property type="evidence" value="ECO:0007669"/>
    <property type="project" value="UniProtKB-EC"/>
</dbReference>
<comment type="caution">
    <text evidence="7">The sequence shown here is derived from an EMBL/GenBank/DDBJ whole genome shotgun (WGS) entry which is preliminary data.</text>
</comment>
<dbReference type="Gene3D" id="3.60.110.10">
    <property type="entry name" value="Carbon-nitrogen hydrolase"/>
    <property type="match status" value="1"/>
</dbReference>
<dbReference type="PROSITE" id="PS50263">
    <property type="entry name" value="CN_HYDROLASE"/>
    <property type="match status" value="1"/>
</dbReference>
<name>A0A8I0MT32_9GAMM</name>
<comment type="catalytic activity">
    <reaction evidence="4">
        <text>a monoamide of a dicarboxylate + H2O = a dicarboxylate + NH4(+)</text>
        <dbReference type="Rhea" id="RHEA:11716"/>
        <dbReference type="ChEBI" id="CHEBI:15377"/>
        <dbReference type="ChEBI" id="CHEBI:28938"/>
        <dbReference type="ChEBI" id="CHEBI:28965"/>
        <dbReference type="ChEBI" id="CHEBI:77450"/>
        <dbReference type="EC" id="3.5.1.3"/>
    </reaction>
</comment>
<protein>
    <recommendedName>
        <fullName evidence="5">Omega-amidase YafV</fullName>
        <ecNumber evidence="3">3.5.1.3</ecNumber>
    </recommendedName>
</protein>
<reference evidence="7 8" key="1">
    <citation type="submission" date="2015-06" db="EMBL/GenBank/DDBJ databases">
        <title>Genome sequence of Pseudoalteromonas peptidolytica.</title>
        <authorList>
            <person name="Xie B.-B."/>
            <person name="Rong J.-C."/>
            <person name="Qin Q.-L."/>
            <person name="Zhang Y.-Z."/>
        </authorList>
    </citation>
    <scope>NUCLEOTIDE SEQUENCE [LARGE SCALE GENOMIC DNA]</scope>
    <source>
        <strain evidence="7 8">F12-50-A1</strain>
    </source>
</reference>
<dbReference type="EC" id="3.5.1.3" evidence="3"/>
<proteinExistence type="inferred from homology"/>
<feature type="domain" description="CN hydrolase" evidence="6">
    <location>
        <begin position="4"/>
        <end position="234"/>
    </location>
</feature>
<organism evidence="7 8">
    <name type="scientific">Pseudoalteromonas peptidolytica F12-50-A1</name>
    <dbReference type="NCBI Taxonomy" id="1315280"/>
    <lineage>
        <taxon>Bacteria</taxon>
        <taxon>Pseudomonadati</taxon>
        <taxon>Pseudomonadota</taxon>
        <taxon>Gammaproteobacteria</taxon>
        <taxon>Alteromonadales</taxon>
        <taxon>Pseudoalteromonadaceae</taxon>
        <taxon>Pseudoalteromonas</taxon>
    </lineage>
</organism>
<dbReference type="Proteomes" id="UP000660708">
    <property type="component" value="Unassembled WGS sequence"/>
</dbReference>
<gene>
    <name evidence="7" type="primary">mtnU</name>
    <name evidence="7" type="ORF">PPEP_a2444</name>
</gene>
<dbReference type="EMBL" id="AQHF01000017">
    <property type="protein sequence ID" value="MBE0344785.1"/>
    <property type="molecule type" value="Genomic_DNA"/>
</dbReference>
<dbReference type="InterPro" id="IPR001110">
    <property type="entry name" value="UPF0012_CS"/>
</dbReference>
<evidence type="ECO:0000256" key="1">
    <source>
        <dbReference type="ARBA" id="ARBA00010613"/>
    </source>
</evidence>
<evidence type="ECO:0000313" key="7">
    <source>
        <dbReference type="EMBL" id="MBE0344785.1"/>
    </source>
</evidence>
<dbReference type="PANTHER" id="PTHR47799">
    <property type="entry name" value="OMEGA-AMIDASE YAFV"/>
    <property type="match status" value="1"/>
</dbReference>
<dbReference type="SUPFAM" id="SSF56317">
    <property type="entry name" value="Carbon-nitrogen hydrolase"/>
    <property type="match status" value="1"/>
</dbReference>
<evidence type="ECO:0000256" key="5">
    <source>
        <dbReference type="ARBA" id="ARBA00072139"/>
    </source>
</evidence>
<dbReference type="Pfam" id="PF00795">
    <property type="entry name" value="CN_hydrolase"/>
    <property type="match status" value="1"/>
</dbReference>
<accession>A0A8I0MT32</accession>
<dbReference type="AlphaFoldDB" id="A0A8I0MT32"/>
<evidence type="ECO:0000256" key="2">
    <source>
        <dbReference type="ARBA" id="ARBA00022801"/>
    </source>
</evidence>
<dbReference type="PROSITE" id="PS01227">
    <property type="entry name" value="UPF0012"/>
    <property type="match status" value="1"/>
</dbReference>
<dbReference type="PANTHER" id="PTHR47799:SF1">
    <property type="entry name" value="OMEGA-AMIDASE YAFV"/>
    <property type="match status" value="1"/>
</dbReference>